<protein>
    <recommendedName>
        <fullName evidence="1">DDE-1 domain-containing protein</fullName>
    </recommendedName>
</protein>
<dbReference type="EMBL" id="JARBHB010000011">
    <property type="protein sequence ID" value="KAJ8872527.1"/>
    <property type="molecule type" value="Genomic_DNA"/>
</dbReference>
<organism evidence="2 3">
    <name type="scientific">Dryococelus australis</name>
    <dbReference type="NCBI Taxonomy" id="614101"/>
    <lineage>
        <taxon>Eukaryota</taxon>
        <taxon>Metazoa</taxon>
        <taxon>Ecdysozoa</taxon>
        <taxon>Arthropoda</taxon>
        <taxon>Hexapoda</taxon>
        <taxon>Insecta</taxon>
        <taxon>Pterygota</taxon>
        <taxon>Neoptera</taxon>
        <taxon>Polyneoptera</taxon>
        <taxon>Phasmatodea</taxon>
        <taxon>Verophasmatodea</taxon>
        <taxon>Anareolatae</taxon>
        <taxon>Phasmatidae</taxon>
        <taxon>Eurycanthinae</taxon>
        <taxon>Dryococelus</taxon>
    </lineage>
</organism>
<evidence type="ECO:0000313" key="3">
    <source>
        <dbReference type="Proteomes" id="UP001159363"/>
    </source>
</evidence>
<reference evidence="2 3" key="1">
    <citation type="submission" date="2023-02" db="EMBL/GenBank/DDBJ databases">
        <title>LHISI_Scaffold_Assembly.</title>
        <authorList>
            <person name="Stuart O.P."/>
            <person name="Cleave R."/>
            <person name="Magrath M.J.L."/>
            <person name="Mikheyev A.S."/>
        </authorList>
    </citation>
    <scope>NUCLEOTIDE SEQUENCE [LARGE SCALE GENOMIC DNA]</scope>
    <source>
        <strain evidence="2">Daus_M_001</strain>
        <tissue evidence="2">Leg muscle</tissue>
    </source>
</reference>
<dbReference type="InterPro" id="IPR004875">
    <property type="entry name" value="DDE_SF_endonuclease_dom"/>
</dbReference>
<feature type="domain" description="DDE-1" evidence="1">
    <location>
        <begin position="44"/>
        <end position="128"/>
    </location>
</feature>
<evidence type="ECO:0000259" key="1">
    <source>
        <dbReference type="Pfam" id="PF03184"/>
    </source>
</evidence>
<proteinExistence type="predicted"/>
<comment type="caution">
    <text evidence="2">The sequence shown here is derived from an EMBL/GenBank/DDBJ whole genome shotgun (WGS) entry which is preliminary data.</text>
</comment>
<name>A0ABQ9GKJ8_9NEOP</name>
<dbReference type="Pfam" id="PF03184">
    <property type="entry name" value="DDE_1"/>
    <property type="match status" value="1"/>
</dbReference>
<evidence type="ECO:0000313" key="2">
    <source>
        <dbReference type="EMBL" id="KAJ8872527.1"/>
    </source>
</evidence>
<gene>
    <name evidence="2" type="ORF">PR048_026133</name>
</gene>
<keyword evidence="3" id="KW-1185">Reference proteome</keyword>
<accession>A0ABQ9GKJ8</accession>
<dbReference type="Proteomes" id="UP001159363">
    <property type="component" value="Chromosome 10"/>
</dbReference>
<sequence length="146" mass="16644">MGHYPIIPGGFPGIPDYPKLYFVFQRTNINQQLLKGVPSGSIGTCHPSGWIQTSIFTDRLKNFISITKPSEDSPVLLLPDKSSSHQKEYWRDKHCKENHVAILCLPPHTTHKLQQLDETLMGPCKGYCCEGIRLWMRKKTRPVKSL</sequence>